<dbReference type="EMBL" id="LFYR01001237">
    <property type="protein sequence ID" value="KMZ63390.1"/>
    <property type="molecule type" value="Genomic_DNA"/>
</dbReference>
<dbReference type="InterPro" id="IPR029063">
    <property type="entry name" value="SAM-dependent_MTases_sf"/>
</dbReference>
<reference evidence="7" key="1">
    <citation type="journal article" date="2016" name="Nature">
        <title>The genome of the seagrass Zostera marina reveals angiosperm adaptation to the sea.</title>
        <authorList>
            <person name="Olsen J.L."/>
            <person name="Rouze P."/>
            <person name="Verhelst B."/>
            <person name="Lin Y.-C."/>
            <person name="Bayer T."/>
            <person name="Collen J."/>
            <person name="Dattolo E."/>
            <person name="De Paoli E."/>
            <person name="Dittami S."/>
            <person name="Maumus F."/>
            <person name="Michel G."/>
            <person name="Kersting A."/>
            <person name="Lauritano C."/>
            <person name="Lohaus R."/>
            <person name="Toepel M."/>
            <person name="Tonon T."/>
            <person name="Vanneste K."/>
            <person name="Amirebrahimi M."/>
            <person name="Brakel J."/>
            <person name="Bostroem C."/>
            <person name="Chovatia M."/>
            <person name="Grimwood J."/>
            <person name="Jenkins J.W."/>
            <person name="Jueterbock A."/>
            <person name="Mraz A."/>
            <person name="Stam W.T."/>
            <person name="Tice H."/>
            <person name="Bornberg-Bauer E."/>
            <person name="Green P.J."/>
            <person name="Pearson G.A."/>
            <person name="Procaccini G."/>
            <person name="Duarte C.M."/>
            <person name="Schmutz J."/>
            <person name="Reusch T.B.H."/>
            <person name="Van de Peer Y."/>
        </authorList>
    </citation>
    <scope>NUCLEOTIDE SEQUENCE [LARGE SCALE GENOMIC DNA]</scope>
    <source>
        <strain evidence="7">cv. Finnish</strain>
    </source>
</reference>
<dbReference type="Gene3D" id="3.40.50.150">
    <property type="entry name" value="Vaccinia Virus protein VP39"/>
    <property type="match status" value="1"/>
</dbReference>
<dbReference type="GO" id="GO:0030735">
    <property type="term" value="F:carnosine N-methyltransferase activity"/>
    <property type="evidence" value="ECO:0007669"/>
    <property type="project" value="UniProtKB-EC"/>
</dbReference>
<name>A0A0K9P5B6_ZOSMR</name>
<comment type="similarity">
    <text evidence="1">Belongs to the carnosine N-methyltransferase family.</text>
</comment>
<dbReference type="AlphaFoldDB" id="A0A0K9P5B6"/>
<gene>
    <name evidence="6" type="ORF">ZOSMA_40G00180</name>
</gene>
<dbReference type="OMA" id="ENMHGHC"/>
<dbReference type="STRING" id="29655.A0A0K9P5B6"/>
<keyword evidence="5" id="KW-0949">S-adenosyl-L-methionine</keyword>
<dbReference type="OrthoDB" id="978at2759"/>
<evidence type="ECO:0000313" key="7">
    <source>
        <dbReference type="Proteomes" id="UP000036987"/>
    </source>
</evidence>
<evidence type="ECO:0000256" key="4">
    <source>
        <dbReference type="ARBA" id="ARBA00022679"/>
    </source>
</evidence>
<dbReference type="Pfam" id="PF07942">
    <property type="entry name" value="CARME"/>
    <property type="match status" value="1"/>
</dbReference>
<keyword evidence="4" id="KW-0808">Transferase</keyword>
<evidence type="ECO:0000256" key="3">
    <source>
        <dbReference type="ARBA" id="ARBA00022603"/>
    </source>
</evidence>
<dbReference type="EC" id="2.1.1.22" evidence="2"/>
<evidence type="ECO:0000256" key="1">
    <source>
        <dbReference type="ARBA" id="ARBA00010086"/>
    </source>
</evidence>
<dbReference type="PANTHER" id="PTHR12303">
    <property type="entry name" value="CARNOSINE N-METHYLTRANSFERASE"/>
    <property type="match status" value="1"/>
</dbReference>
<evidence type="ECO:0000256" key="2">
    <source>
        <dbReference type="ARBA" id="ARBA00012003"/>
    </source>
</evidence>
<dbReference type="SMART" id="SM01296">
    <property type="entry name" value="N2227"/>
    <property type="match status" value="1"/>
</dbReference>
<organism evidence="6 7">
    <name type="scientific">Zostera marina</name>
    <name type="common">Eelgrass</name>
    <dbReference type="NCBI Taxonomy" id="29655"/>
    <lineage>
        <taxon>Eukaryota</taxon>
        <taxon>Viridiplantae</taxon>
        <taxon>Streptophyta</taxon>
        <taxon>Embryophyta</taxon>
        <taxon>Tracheophyta</taxon>
        <taxon>Spermatophyta</taxon>
        <taxon>Magnoliopsida</taxon>
        <taxon>Liliopsida</taxon>
        <taxon>Zosteraceae</taxon>
        <taxon>Zostera</taxon>
    </lineage>
</organism>
<keyword evidence="7" id="KW-1185">Reference proteome</keyword>
<dbReference type="SUPFAM" id="SSF53335">
    <property type="entry name" value="S-adenosyl-L-methionine-dependent methyltransferases"/>
    <property type="match status" value="1"/>
</dbReference>
<sequence length="443" mass="51129">MTEENDLDLHDIDHRRLQGIDNRRIQDIDHYRHTKEEEDLLELKSLRRIIDAYVNYSDAAEKDVRNYERSYEMLSSNHKAILSHLPLKYQRLRQCISVNSSFIMNMLQAFQPPIDMSCGRSCFETTSNYEKGSVNFGKKPISSESDGKADASHVDCSPLYCFHPPFQVKVPFEDVDKVRCIIRNIVRDWGNEGEKERDQCYKPILEELDHLFPLRFKESPPACLVPGAGLGRLALEISRLGFICEGNEFSYYMMICSSFIINQTQMAGEWKIYPWIHNNCNSLSDNDQLRGVSFPDIHPASAGITDGFSMCGGEFVDLYKDVRQKAKWDAVVTCFFLDTAHNIVEYIEVISKILKDDGVWINIGPLLYHFADSHTWGYGMSIELSLEDVKNVALHYGFEMQMEKTIETTYTANHRSMMQTQYSTVFWTMKKKQQSTKSKASQN</sequence>
<protein>
    <recommendedName>
        <fullName evidence="2">carnosine N-methyltransferase</fullName>
        <ecNumber evidence="2">2.1.1.22</ecNumber>
    </recommendedName>
</protein>
<dbReference type="Proteomes" id="UP000036987">
    <property type="component" value="Unassembled WGS sequence"/>
</dbReference>
<dbReference type="InterPro" id="IPR012901">
    <property type="entry name" value="CARME"/>
</dbReference>
<accession>A0A0K9P5B6</accession>
<dbReference type="PANTHER" id="PTHR12303:SF6">
    <property type="entry name" value="CARNOSINE N-METHYLTRANSFERASE"/>
    <property type="match status" value="1"/>
</dbReference>
<keyword evidence="3" id="KW-0489">Methyltransferase</keyword>
<dbReference type="GO" id="GO:0008757">
    <property type="term" value="F:S-adenosylmethionine-dependent methyltransferase activity"/>
    <property type="evidence" value="ECO:0000318"/>
    <property type="project" value="GO_Central"/>
</dbReference>
<proteinExistence type="inferred from homology"/>
<dbReference type="GO" id="GO:0032259">
    <property type="term" value="P:methylation"/>
    <property type="evidence" value="ECO:0007669"/>
    <property type="project" value="UniProtKB-KW"/>
</dbReference>
<evidence type="ECO:0000256" key="5">
    <source>
        <dbReference type="ARBA" id="ARBA00022691"/>
    </source>
</evidence>
<comment type="caution">
    <text evidence="6">The sequence shown here is derived from an EMBL/GenBank/DDBJ whole genome shotgun (WGS) entry which is preliminary data.</text>
</comment>
<evidence type="ECO:0000313" key="6">
    <source>
        <dbReference type="EMBL" id="KMZ63390.1"/>
    </source>
</evidence>